<dbReference type="Proteomes" id="UP001621714">
    <property type="component" value="Unassembled WGS sequence"/>
</dbReference>
<reference evidence="7 8" key="1">
    <citation type="submission" date="2024-02" db="EMBL/GenBank/DDBJ databases">
        <title>Marinospirillum sp. MEB 164 isolated from Lonar lake sediment.</title>
        <authorList>
            <person name="Joshi A."/>
            <person name="Thite S."/>
        </authorList>
    </citation>
    <scope>NUCLEOTIDE SEQUENCE [LARGE SCALE GENOMIC DNA]</scope>
    <source>
        <strain evidence="7 8">MEB164</strain>
    </source>
</reference>
<sequence>MSLLDSLNTYLSSFGDSHLSAFIVSTLLVTLAEIGDKTQLLALLLIAKYRRPWPIIWGVLLATLLNHAAAAWLGAIAAHWLDGLWFSWLLGLSFIAMGLWMLIPDRLDDEDTPQRWFQYGPFIATLVLFFIAEMGDKTQVATVALGAHFEQALVSVILGTTAGMLAANLPVILAGHLLFDKISLDKLHWITALLFIGLGLWTLLW</sequence>
<evidence type="ECO:0000256" key="3">
    <source>
        <dbReference type="ARBA" id="ARBA00022692"/>
    </source>
</evidence>
<comment type="caution">
    <text evidence="7">The sequence shown here is derived from an EMBL/GenBank/DDBJ whole genome shotgun (WGS) entry which is preliminary data.</text>
</comment>
<accession>A0ABW8PX29</accession>
<feature type="transmembrane region" description="Helical" evidence="6">
    <location>
        <begin position="152"/>
        <end position="175"/>
    </location>
</feature>
<protein>
    <recommendedName>
        <fullName evidence="6">GDT1 family protein</fullName>
    </recommendedName>
</protein>
<keyword evidence="8" id="KW-1185">Reference proteome</keyword>
<dbReference type="PANTHER" id="PTHR12608">
    <property type="entry name" value="TRANSMEMBRANE PROTEIN HTP-1 RELATED"/>
    <property type="match status" value="1"/>
</dbReference>
<comment type="similarity">
    <text evidence="2 6">Belongs to the GDT1 family.</text>
</comment>
<evidence type="ECO:0000256" key="1">
    <source>
        <dbReference type="ARBA" id="ARBA00004141"/>
    </source>
</evidence>
<dbReference type="PANTHER" id="PTHR12608:SF1">
    <property type="entry name" value="TRANSMEMBRANE PROTEIN 165"/>
    <property type="match status" value="1"/>
</dbReference>
<dbReference type="RefSeq" id="WP_405338989.1">
    <property type="nucleotide sequence ID" value="NZ_JBANFI010000004.1"/>
</dbReference>
<dbReference type="InterPro" id="IPR001727">
    <property type="entry name" value="GDT1-like"/>
</dbReference>
<dbReference type="EMBL" id="JBANFI010000004">
    <property type="protein sequence ID" value="MFK7160861.1"/>
    <property type="molecule type" value="Genomic_DNA"/>
</dbReference>
<organism evidence="7 8">
    <name type="scientific">Marinospirillum alkalitolerans</name>
    <dbReference type="NCBI Taxonomy" id="3123374"/>
    <lineage>
        <taxon>Bacteria</taxon>
        <taxon>Pseudomonadati</taxon>
        <taxon>Pseudomonadota</taxon>
        <taxon>Gammaproteobacteria</taxon>
        <taxon>Oceanospirillales</taxon>
        <taxon>Oceanospirillaceae</taxon>
        <taxon>Marinospirillum</taxon>
    </lineage>
</organism>
<evidence type="ECO:0000313" key="8">
    <source>
        <dbReference type="Proteomes" id="UP001621714"/>
    </source>
</evidence>
<feature type="transmembrane region" description="Helical" evidence="6">
    <location>
        <begin position="84"/>
        <end position="104"/>
    </location>
</feature>
<feature type="transmembrane region" description="Helical" evidence="6">
    <location>
        <begin position="116"/>
        <end position="132"/>
    </location>
</feature>
<evidence type="ECO:0000256" key="6">
    <source>
        <dbReference type="RuleBase" id="RU365102"/>
    </source>
</evidence>
<feature type="transmembrane region" description="Helical" evidence="6">
    <location>
        <begin position="17"/>
        <end position="34"/>
    </location>
</feature>
<name>A0ABW8PX29_9GAMM</name>
<gene>
    <name evidence="7" type="ORF">V6U78_07415</name>
</gene>
<evidence type="ECO:0000256" key="5">
    <source>
        <dbReference type="ARBA" id="ARBA00023136"/>
    </source>
</evidence>
<evidence type="ECO:0000313" key="7">
    <source>
        <dbReference type="EMBL" id="MFK7160861.1"/>
    </source>
</evidence>
<comment type="subcellular location">
    <subcellularLocation>
        <location evidence="1 6">Membrane</location>
        <topology evidence="1 6">Multi-pass membrane protein</topology>
    </subcellularLocation>
</comment>
<feature type="transmembrane region" description="Helical" evidence="6">
    <location>
        <begin position="187"/>
        <end position="204"/>
    </location>
</feature>
<keyword evidence="3 6" id="KW-0812">Transmembrane</keyword>
<keyword evidence="5 6" id="KW-0472">Membrane</keyword>
<evidence type="ECO:0000256" key="4">
    <source>
        <dbReference type="ARBA" id="ARBA00022989"/>
    </source>
</evidence>
<keyword evidence="4 6" id="KW-1133">Transmembrane helix</keyword>
<feature type="transmembrane region" description="Helical" evidence="6">
    <location>
        <begin position="55"/>
        <end position="78"/>
    </location>
</feature>
<dbReference type="Pfam" id="PF01169">
    <property type="entry name" value="GDT1"/>
    <property type="match status" value="2"/>
</dbReference>
<evidence type="ECO:0000256" key="2">
    <source>
        <dbReference type="ARBA" id="ARBA00009190"/>
    </source>
</evidence>
<proteinExistence type="inferred from homology"/>